<dbReference type="PROSITE" id="PS50990">
    <property type="entry name" value="PEPTIDASE_C39"/>
    <property type="match status" value="1"/>
</dbReference>
<evidence type="ECO:0000259" key="1">
    <source>
        <dbReference type="PROSITE" id="PS50990"/>
    </source>
</evidence>
<dbReference type="GO" id="GO:0005524">
    <property type="term" value="F:ATP binding"/>
    <property type="evidence" value="ECO:0007669"/>
    <property type="project" value="InterPro"/>
</dbReference>
<dbReference type="CDD" id="cd02423">
    <property type="entry name" value="Peptidase_C39G"/>
    <property type="match status" value="1"/>
</dbReference>
<feature type="domain" description="Peptidase C39" evidence="1">
    <location>
        <begin position="60"/>
        <end position="191"/>
    </location>
</feature>
<dbReference type="EMBL" id="FNES01000002">
    <property type="protein sequence ID" value="SDI91512.1"/>
    <property type="molecule type" value="Genomic_DNA"/>
</dbReference>
<dbReference type="AlphaFoldDB" id="A0A1G8PGG9"/>
<reference evidence="2 3" key="1">
    <citation type="submission" date="2016-10" db="EMBL/GenBank/DDBJ databases">
        <authorList>
            <person name="de Groot N.N."/>
        </authorList>
    </citation>
    <scope>NUCLEOTIDE SEQUENCE [LARGE SCALE GENOMIC DNA]</scope>
    <source>
        <strain evidence="2 3">CGMCC 1.6133</strain>
    </source>
</reference>
<sequence>MQSFRLATLFLTVPVFFLSGFISENVEAASIRMGNVVPGTNVTKQVQSMKELKFENLVAQETDFSCGAASLATILKYAYGRSDVTEETVLQGMFEISDAEQAKKMGFSLLDLNNYVETVGLRGRGYKIDEPALDTVSIPVIVLLDLDGYQHFVVMKKVVGDRVYIGDPALGNKVMDRSEFVEAWNNVIFAVVGENFDTHTVLLDPDQPLTARRLADVFSPVPKQQLLDFGFRHAEVF</sequence>
<dbReference type="Pfam" id="PF03412">
    <property type="entry name" value="Peptidase_C39"/>
    <property type="match status" value="1"/>
</dbReference>
<dbReference type="InterPro" id="IPR005074">
    <property type="entry name" value="Peptidase_C39"/>
</dbReference>
<dbReference type="Gene3D" id="3.90.70.10">
    <property type="entry name" value="Cysteine proteinases"/>
    <property type="match status" value="1"/>
</dbReference>
<dbReference type="Proteomes" id="UP000198525">
    <property type="component" value="Unassembled WGS sequence"/>
</dbReference>
<dbReference type="OrthoDB" id="13401at2"/>
<gene>
    <name evidence="2" type="ORF">SAMN04487954_10275</name>
</gene>
<evidence type="ECO:0000313" key="2">
    <source>
        <dbReference type="EMBL" id="SDI91512.1"/>
    </source>
</evidence>
<dbReference type="GO" id="GO:0006508">
    <property type="term" value="P:proteolysis"/>
    <property type="evidence" value="ECO:0007669"/>
    <property type="project" value="InterPro"/>
</dbReference>
<evidence type="ECO:0000313" key="3">
    <source>
        <dbReference type="Proteomes" id="UP000198525"/>
    </source>
</evidence>
<dbReference type="GO" id="GO:0008233">
    <property type="term" value="F:peptidase activity"/>
    <property type="evidence" value="ECO:0007669"/>
    <property type="project" value="InterPro"/>
</dbReference>
<protein>
    <recommendedName>
        <fullName evidence="1">Peptidase C39 domain-containing protein</fullName>
    </recommendedName>
</protein>
<dbReference type="GO" id="GO:0016020">
    <property type="term" value="C:membrane"/>
    <property type="evidence" value="ECO:0007669"/>
    <property type="project" value="InterPro"/>
</dbReference>
<accession>A0A1G8PGG9</accession>
<keyword evidence="3" id="KW-1185">Reference proteome</keyword>
<organism evidence="2 3">
    <name type="scientific">Billgrantia gudaonensis</name>
    <dbReference type="NCBI Taxonomy" id="376427"/>
    <lineage>
        <taxon>Bacteria</taxon>
        <taxon>Pseudomonadati</taxon>
        <taxon>Pseudomonadota</taxon>
        <taxon>Gammaproteobacteria</taxon>
        <taxon>Oceanospirillales</taxon>
        <taxon>Halomonadaceae</taxon>
        <taxon>Billgrantia</taxon>
    </lineage>
</organism>
<dbReference type="RefSeq" id="WP_089682740.1">
    <property type="nucleotide sequence ID" value="NZ_FNES01000002.1"/>
</dbReference>
<dbReference type="STRING" id="376427.SAMN04487954_10275"/>
<name>A0A1G8PGG9_9GAMM</name>
<proteinExistence type="predicted"/>